<protein>
    <submittedName>
        <fullName evidence="1">Uncharacterized protein</fullName>
    </submittedName>
</protein>
<evidence type="ECO:0000313" key="2">
    <source>
        <dbReference type="Proteomes" id="UP000241421"/>
    </source>
</evidence>
<gene>
    <name evidence="1" type="ORF">C7C56_021850</name>
</gene>
<keyword evidence="2" id="KW-1185">Reference proteome</keyword>
<dbReference type="EMBL" id="PXWF02000287">
    <property type="protein sequence ID" value="PWF43097.1"/>
    <property type="molecule type" value="Genomic_DNA"/>
</dbReference>
<comment type="caution">
    <text evidence="1">The sequence shown here is derived from an EMBL/GenBank/DDBJ whole genome shotgun (WGS) entry which is preliminary data.</text>
</comment>
<reference evidence="1 2" key="1">
    <citation type="submission" date="2018-04" db="EMBL/GenBank/DDBJ databases">
        <title>Massilia violaceinigra sp. nov., a novel purple-pigmented bacterium isolated from Tianshan glacier, Xinjiang, China.</title>
        <authorList>
            <person name="Wang H."/>
        </authorList>
    </citation>
    <scope>NUCLEOTIDE SEQUENCE [LARGE SCALE GENOMIC DNA]</scope>
    <source>
        <strain evidence="1 2">B448-2</strain>
    </source>
</reference>
<feature type="non-terminal residue" evidence="1">
    <location>
        <position position="1"/>
    </location>
</feature>
<dbReference type="Proteomes" id="UP000241421">
    <property type="component" value="Unassembled WGS sequence"/>
</dbReference>
<name>A0A2U2HFH4_9BURK</name>
<evidence type="ECO:0000313" key="1">
    <source>
        <dbReference type="EMBL" id="PWF43097.1"/>
    </source>
</evidence>
<organism evidence="1 2">
    <name type="scientific">Massilia glaciei</name>
    <dbReference type="NCBI Taxonomy" id="1524097"/>
    <lineage>
        <taxon>Bacteria</taxon>
        <taxon>Pseudomonadati</taxon>
        <taxon>Pseudomonadota</taxon>
        <taxon>Betaproteobacteria</taxon>
        <taxon>Burkholderiales</taxon>
        <taxon>Oxalobacteraceae</taxon>
        <taxon>Telluria group</taxon>
        <taxon>Massilia</taxon>
    </lineage>
</organism>
<accession>A0A2U2HFH4</accession>
<sequence>LTALVDGAGIRALHPLCRAGRERFAYDPRARAGRRWSGPSTEQLAWISGAAGCVLPAAPVRLAQRLPDPLVIDLLRARDGVLRGARLLFGGDSGCAPRRALRYRLGSLEVGPAPGVAEEMAVLVFEDAGASARVWARQRGAALVAWSVACAPAPPAPPAPR</sequence>
<dbReference type="AlphaFoldDB" id="A0A2U2HFH4"/>
<proteinExistence type="predicted"/>